<proteinExistence type="predicted"/>
<feature type="region of interest" description="Disordered" evidence="1">
    <location>
        <begin position="218"/>
        <end position="262"/>
    </location>
</feature>
<feature type="chain" id="PRO_5047377204" description="Protein E6" evidence="2">
    <location>
        <begin position="26"/>
        <end position="262"/>
    </location>
</feature>
<keyword evidence="4" id="KW-1185">Reference proteome</keyword>
<protein>
    <recommendedName>
        <fullName evidence="5">Protein E6</fullName>
    </recommendedName>
</protein>
<reference evidence="3 4" key="1">
    <citation type="journal article" date="2023" name="Plants (Basel)">
        <title>Bridging the Gap: Combining Genomics and Transcriptomics Approaches to Understand Stylosanthes scabra, an Orphan Legume from the Brazilian Caatinga.</title>
        <authorList>
            <person name="Ferreira-Neto J.R.C."/>
            <person name="da Silva M.D."/>
            <person name="Binneck E."/>
            <person name="de Melo N.F."/>
            <person name="da Silva R.H."/>
            <person name="de Melo A.L.T.M."/>
            <person name="Pandolfi V."/>
            <person name="Bustamante F.O."/>
            <person name="Brasileiro-Vidal A.C."/>
            <person name="Benko-Iseppon A.M."/>
        </authorList>
    </citation>
    <scope>NUCLEOTIDE SEQUENCE [LARGE SCALE GENOMIC DNA]</scope>
    <source>
        <tissue evidence="3">Leaves</tissue>
    </source>
</reference>
<accession>A0ABU6REQ0</accession>
<feature type="signal peptide" evidence="2">
    <location>
        <begin position="1"/>
        <end position="25"/>
    </location>
</feature>
<dbReference type="Proteomes" id="UP001341840">
    <property type="component" value="Unassembled WGS sequence"/>
</dbReference>
<feature type="compositionally biased region" description="Low complexity" evidence="1">
    <location>
        <begin position="218"/>
        <end position="250"/>
    </location>
</feature>
<dbReference type="PANTHER" id="PTHR35274:SF2">
    <property type="entry name" value="E6-LIKE PROTEIN"/>
    <property type="match status" value="1"/>
</dbReference>
<evidence type="ECO:0000256" key="2">
    <source>
        <dbReference type="SAM" id="SignalP"/>
    </source>
</evidence>
<keyword evidence="2" id="KW-0732">Signal</keyword>
<evidence type="ECO:0000313" key="4">
    <source>
        <dbReference type="Proteomes" id="UP001341840"/>
    </source>
</evidence>
<dbReference type="EMBL" id="JASCZI010030426">
    <property type="protein sequence ID" value="MED6122503.1"/>
    <property type="molecule type" value="Genomic_DNA"/>
</dbReference>
<feature type="compositionally biased region" description="Acidic residues" evidence="1">
    <location>
        <begin position="252"/>
        <end position="262"/>
    </location>
</feature>
<gene>
    <name evidence="3" type="ORF">PIB30_040411</name>
</gene>
<sequence>MAPFSKLISCILLTTLVLPLQIINARESQFFSKVTPVSVTQTQQLPNNNKPEQEQPPFVPETSENSYGLYGHETPENYPPTTTTYKPYNTEFEDTSKYTNNKYYNFDNNNQESYNHQNEQFSNNNYYNKDSYGNYQNNENELSDTKYREEQYNNQMYFDNNNAGSHGNNNNNRYNPAQRQGMSDTRFMEGGKYYYDLDSEKYSTNNNHGEAYRGAVNNNNNNDNFNTYNYNNQGGNAYHGNYNSNQNNNQEFFEDEIDDTQP</sequence>
<feature type="region of interest" description="Disordered" evidence="1">
    <location>
        <begin position="42"/>
        <end position="83"/>
    </location>
</feature>
<comment type="caution">
    <text evidence="3">The sequence shown here is derived from an EMBL/GenBank/DDBJ whole genome shotgun (WGS) entry which is preliminary data.</text>
</comment>
<organism evidence="3 4">
    <name type="scientific">Stylosanthes scabra</name>
    <dbReference type="NCBI Taxonomy" id="79078"/>
    <lineage>
        <taxon>Eukaryota</taxon>
        <taxon>Viridiplantae</taxon>
        <taxon>Streptophyta</taxon>
        <taxon>Embryophyta</taxon>
        <taxon>Tracheophyta</taxon>
        <taxon>Spermatophyta</taxon>
        <taxon>Magnoliopsida</taxon>
        <taxon>eudicotyledons</taxon>
        <taxon>Gunneridae</taxon>
        <taxon>Pentapetalae</taxon>
        <taxon>rosids</taxon>
        <taxon>fabids</taxon>
        <taxon>Fabales</taxon>
        <taxon>Fabaceae</taxon>
        <taxon>Papilionoideae</taxon>
        <taxon>50 kb inversion clade</taxon>
        <taxon>dalbergioids sensu lato</taxon>
        <taxon>Dalbergieae</taxon>
        <taxon>Pterocarpus clade</taxon>
        <taxon>Stylosanthes</taxon>
    </lineage>
</organism>
<name>A0ABU6REQ0_9FABA</name>
<evidence type="ECO:0000313" key="3">
    <source>
        <dbReference type="EMBL" id="MED6122503.1"/>
    </source>
</evidence>
<evidence type="ECO:0000256" key="1">
    <source>
        <dbReference type="SAM" id="MobiDB-lite"/>
    </source>
</evidence>
<dbReference type="InterPro" id="IPR040290">
    <property type="entry name" value="Prot_E6-like"/>
</dbReference>
<dbReference type="PANTHER" id="PTHR35274">
    <property type="entry name" value="E6-LIKE PROTEIN"/>
    <property type="match status" value="1"/>
</dbReference>
<evidence type="ECO:0008006" key="5">
    <source>
        <dbReference type="Google" id="ProtNLM"/>
    </source>
</evidence>